<dbReference type="Proteomes" id="UP000229554">
    <property type="component" value="Unassembled WGS sequence"/>
</dbReference>
<dbReference type="AlphaFoldDB" id="A0A2M8KQW9"/>
<evidence type="ECO:0000313" key="2">
    <source>
        <dbReference type="EMBL" id="PJE62316.1"/>
    </source>
</evidence>
<dbReference type="Pfam" id="PF13091">
    <property type="entry name" value="PLDc_2"/>
    <property type="match status" value="2"/>
</dbReference>
<dbReference type="EMBL" id="PFED01000227">
    <property type="protein sequence ID" value="PJE62316.1"/>
    <property type="molecule type" value="Genomic_DNA"/>
</dbReference>
<gene>
    <name evidence="2" type="ORF">COU88_05640</name>
</gene>
<dbReference type="SUPFAM" id="SSF56024">
    <property type="entry name" value="Phospholipase D/nuclease"/>
    <property type="match status" value="2"/>
</dbReference>
<evidence type="ECO:0000313" key="3">
    <source>
        <dbReference type="Proteomes" id="UP000229554"/>
    </source>
</evidence>
<dbReference type="Gene3D" id="3.30.870.10">
    <property type="entry name" value="Endonuclease Chain A"/>
    <property type="match status" value="2"/>
</dbReference>
<dbReference type="PANTHER" id="PTHR21248">
    <property type="entry name" value="CARDIOLIPIN SYNTHASE"/>
    <property type="match status" value="1"/>
</dbReference>
<accession>A0A2M8KQW9</accession>
<sequence>MSTFEIQNPADFFQSFKLYAIRAKRNIWIQTMNFDPGEYIDEIVSILINAAKNGIDVRINVDWLAERFYEGRYAILYIRKNPLVEDFNQKRQKMYASLRAAGVTLTITNKPNFLTSVFPSYRRNHIKMFIVDNEIAWVGGVNLMKYSFENLDLMVKTTDKSIIHALVDQFPRVNKGRRIHDYITKCDIDTSFMVDSGRRGKSLIYKEVIKTVGNAQRNIIFVSQYPPDSELLKIMITLSHKGVKTTIITSHQNDFVFTSFPQNIIYNVLTFSIKNNPNIKLVHFSKKVHIKLIVIDYKHALFGSHNFSQLGGLFGTEEIAFHTTNAELISGFKKFIATHIDN</sequence>
<protein>
    <recommendedName>
        <fullName evidence="1">PLD phosphodiesterase domain-containing protein</fullName>
    </recommendedName>
</protein>
<dbReference type="PROSITE" id="PS50035">
    <property type="entry name" value="PLD"/>
    <property type="match status" value="2"/>
</dbReference>
<proteinExistence type="predicted"/>
<feature type="domain" description="PLD phosphodiesterase" evidence="1">
    <location>
        <begin position="120"/>
        <end position="147"/>
    </location>
</feature>
<name>A0A2M8KQW9_9BACT</name>
<dbReference type="InterPro" id="IPR025202">
    <property type="entry name" value="PLD-like_dom"/>
</dbReference>
<dbReference type="GO" id="GO:0030572">
    <property type="term" value="F:phosphatidyltransferase activity"/>
    <property type="evidence" value="ECO:0007669"/>
    <property type="project" value="UniProtKB-ARBA"/>
</dbReference>
<dbReference type="InterPro" id="IPR001736">
    <property type="entry name" value="PLipase_D/transphosphatidylase"/>
</dbReference>
<dbReference type="SMART" id="SM00155">
    <property type="entry name" value="PLDc"/>
    <property type="match status" value="2"/>
</dbReference>
<dbReference type="GO" id="GO:0032049">
    <property type="term" value="P:cardiolipin biosynthetic process"/>
    <property type="evidence" value="ECO:0007669"/>
    <property type="project" value="UniProtKB-ARBA"/>
</dbReference>
<evidence type="ECO:0000259" key="1">
    <source>
        <dbReference type="PROSITE" id="PS50035"/>
    </source>
</evidence>
<organism evidence="2 3">
    <name type="scientific">Candidatus Roizmanbacteria bacterium CG10_big_fil_rev_8_21_14_0_10_39_6</name>
    <dbReference type="NCBI Taxonomy" id="1974853"/>
    <lineage>
        <taxon>Bacteria</taxon>
        <taxon>Candidatus Roizmaniibacteriota</taxon>
    </lineage>
</organism>
<dbReference type="PANTHER" id="PTHR21248:SF22">
    <property type="entry name" value="PHOSPHOLIPASE D"/>
    <property type="match status" value="1"/>
</dbReference>
<comment type="caution">
    <text evidence="2">The sequence shown here is derived from an EMBL/GenBank/DDBJ whole genome shotgun (WGS) entry which is preliminary data.</text>
</comment>
<reference evidence="3" key="1">
    <citation type="submission" date="2017-09" db="EMBL/GenBank/DDBJ databases">
        <title>Depth-based differentiation of microbial function through sediment-hosted aquifers and enrichment of novel symbionts in the deep terrestrial subsurface.</title>
        <authorList>
            <person name="Probst A.J."/>
            <person name="Ladd B."/>
            <person name="Jarett J.K."/>
            <person name="Geller-Mcgrath D.E."/>
            <person name="Sieber C.M.K."/>
            <person name="Emerson J.B."/>
            <person name="Anantharaman K."/>
            <person name="Thomas B.C."/>
            <person name="Malmstrom R."/>
            <person name="Stieglmeier M."/>
            <person name="Klingl A."/>
            <person name="Woyke T."/>
            <person name="Ryan C.M."/>
            <person name="Banfield J.F."/>
        </authorList>
    </citation>
    <scope>NUCLEOTIDE SEQUENCE [LARGE SCALE GENOMIC DNA]</scope>
</reference>
<feature type="domain" description="PLD phosphodiesterase" evidence="1">
    <location>
        <begin position="284"/>
        <end position="311"/>
    </location>
</feature>